<name>V4CSQ0_LOTGI</name>
<dbReference type="RefSeq" id="XP_009044120.1">
    <property type="nucleotide sequence ID" value="XM_009045872.1"/>
</dbReference>
<dbReference type="HOGENOM" id="CLU_987930_0_0_1"/>
<dbReference type="KEGG" id="lgi:LOTGIDRAFT_228102"/>
<proteinExistence type="predicted"/>
<dbReference type="CTD" id="20247541"/>
<feature type="chain" id="PRO_5004719996" description="Superoxide dismutase copper/zinc binding domain-containing protein" evidence="1">
    <location>
        <begin position="21"/>
        <end position="282"/>
    </location>
</feature>
<gene>
    <name evidence="2" type="ORF">LOTGIDRAFT_228102</name>
</gene>
<organism evidence="2 3">
    <name type="scientific">Lottia gigantea</name>
    <name type="common">Giant owl limpet</name>
    <dbReference type="NCBI Taxonomy" id="225164"/>
    <lineage>
        <taxon>Eukaryota</taxon>
        <taxon>Metazoa</taxon>
        <taxon>Spiralia</taxon>
        <taxon>Lophotrochozoa</taxon>
        <taxon>Mollusca</taxon>
        <taxon>Gastropoda</taxon>
        <taxon>Patellogastropoda</taxon>
        <taxon>Lottioidea</taxon>
        <taxon>Lottiidae</taxon>
        <taxon>Lottia</taxon>
    </lineage>
</organism>
<reference evidence="2 3" key="1">
    <citation type="journal article" date="2013" name="Nature">
        <title>Insights into bilaterian evolution from three spiralian genomes.</title>
        <authorList>
            <person name="Simakov O."/>
            <person name="Marletaz F."/>
            <person name="Cho S.J."/>
            <person name="Edsinger-Gonzales E."/>
            <person name="Havlak P."/>
            <person name="Hellsten U."/>
            <person name="Kuo D.H."/>
            <person name="Larsson T."/>
            <person name="Lv J."/>
            <person name="Arendt D."/>
            <person name="Savage R."/>
            <person name="Osoegawa K."/>
            <person name="de Jong P."/>
            <person name="Grimwood J."/>
            <person name="Chapman J.A."/>
            <person name="Shapiro H."/>
            <person name="Aerts A."/>
            <person name="Otillar R.P."/>
            <person name="Terry A.Y."/>
            <person name="Boore J.L."/>
            <person name="Grigoriev I.V."/>
            <person name="Lindberg D.R."/>
            <person name="Seaver E.C."/>
            <person name="Weisblat D.A."/>
            <person name="Putnam N.H."/>
            <person name="Rokhsar D.S."/>
        </authorList>
    </citation>
    <scope>NUCLEOTIDE SEQUENCE [LARGE SCALE GENOMIC DNA]</scope>
</reference>
<evidence type="ECO:0000313" key="2">
    <source>
        <dbReference type="EMBL" id="ESP05575.1"/>
    </source>
</evidence>
<dbReference type="OrthoDB" id="6197147at2759"/>
<dbReference type="AlphaFoldDB" id="V4CSQ0"/>
<accession>V4CSQ0</accession>
<evidence type="ECO:0000256" key="1">
    <source>
        <dbReference type="SAM" id="SignalP"/>
    </source>
</evidence>
<dbReference type="GeneID" id="20247541"/>
<protein>
    <recommendedName>
        <fullName evidence="4">Superoxide dismutase copper/zinc binding domain-containing protein</fullName>
    </recommendedName>
</protein>
<evidence type="ECO:0008006" key="4">
    <source>
        <dbReference type="Google" id="ProtNLM"/>
    </source>
</evidence>
<sequence>MNPQVLLVTIIGFILQNVQGQMSWMNMRNMNMRGMNPAMSLGLSGLQTLGAASTSGIQSGLGMNLGSATPASQMMMTCVGKQPASTGGQNIIAVTIKQVTVSNNNNNMFALFNPRPSSEIRADVSITSRDIDGMFSLVVTERARDESTCTTDGMGELVASASGSGNNFARQLGMFAMAPQFAAQLNSERSSGILRDVDIRPGEKKDLSISASSLPFSNMRNFAGHGVALCGVVTPVGDIVVNTNQFGFPIGNAQQMNTAAVCEGEIPLCCKLGYDNVEAMPF</sequence>
<keyword evidence="3" id="KW-1185">Reference proteome</keyword>
<keyword evidence="1" id="KW-0732">Signal</keyword>
<dbReference type="OMA" id="NIIFRTT"/>
<feature type="signal peptide" evidence="1">
    <location>
        <begin position="1"/>
        <end position="20"/>
    </location>
</feature>
<dbReference type="Proteomes" id="UP000030746">
    <property type="component" value="Unassembled WGS sequence"/>
</dbReference>
<evidence type="ECO:0000313" key="3">
    <source>
        <dbReference type="Proteomes" id="UP000030746"/>
    </source>
</evidence>
<dbReference type="EMBL" id="KB199650">
    <property type="protein sequence ID" value="ESP05575.1"/>
    <property type="molecule type" value="Genomic_DNA"/>
</dbReference>